<keyword evidence="4" id="KW-1185">Reference proteome</keyword>
<evidence type="ECO:0000313" key="4">
    <source>
        <dbReference type="Proteomes" id="UP000515955"/>
    </source>
</evidence>
<name>A0A7G9SCM1_9SPHN</name>
<feature type="compositionally biased region" description="Basic and acidic residues" evidence="1">
    <location>
        <begin position="163"/>
        <end position="177"/>
    </location>
</feature>
<evidence type="ECO:0000259" key="2">
    <source>
        <dbReference type="Pfam" id="PF07238"/>
    </source>
</evidence>
<proteinExistence type="predicted"/>
<feature type="region of interest" description="Disordered" evidence="1">
    <location>
        <begin position="155"/>
        <end position="179"/>
    </location>
</feature>
<dbReference type="KEGG" id="srhi:H9L12_03190"/>
<dbReference type="Gene3D" id="2.40.10.220">
    <property type="entry name" value="predicted glycosyltransferase like domains"/>
    <property type="match status" value="1"/>
</dbReference>
<reference evidence="3 4" key="1">
    <citation type="submission" date="2020-08" db="EMBL/GenBank/DDBJ databases">
        <title>Genome sequence of Sphingomonas rhizophila KACC 19189T.</title>
        <authorList>
            <person name="Hyun D.-W."/>
            <person name="Bae J.-W."/>
        </authorList>
    </citation>
    <scope>NUCLEOTIDE SEQUENCE [LARGE SCALE GENOMIC DNA]</scope>
    <source>
        <strain evidence="3 4">KACC 19189</strain>
    </source>
</reference>
<feature type="region of interest" description="Disordered" evidence="1">
    <location>
        <begin position="1"/>
        <end position="56"/>
    </location>
</feature>
<dbReference type="Proteomes" id="UP000515955">
    <property type="component" value="Chromosome"/>
</dbReference>
<dbReference type="AlphaFoldDB" id="A0A7G9SCM1"/>
<dbReference type="EMBL" id="CP060717">
    <property type="protein sequence ID" value="QNN65596.1"/>
    <property type="molecule type" value="Genomic_DNA"/>
</dbReference>
<gene>
    <name evidence="3" type="ORF">H9L12_03190</name>
</gene>
<feature type="compositionally biased region" description="Basic and acidic residues" evidence="1">
    <location>
        <begin position="41"/>
        <end position="56"/>
    </location>
</feature>
<evidence type="ECO:0000256" key="1">
    <source>
        <dbReference type="SAM" id="MobiDB-lite"/>
    </source>
</evidence>
<feature type="domain" description="PilZ" evidence="2">
    <location>
        <begin position="63"/>
        <end position="128"/>
    </location>
</feature>
<protein>
    <submittedName>
        <fullName evidence="3">PilZ domain-containing protein</fullName>
    </submittedName>
</protein>
<evidence type="ECO:0000313" key="3">
    <source>
        <dbReference type="EMBL" id="QNN65596.1"/>
    </source>
</evidence>
<dbReference type="SUPFAM" id="SSF141371">
    <property type="entry name" value="PilZ domain-like"/>
    <property type="match status" value="2"/>
</dbReference>
<dbReference type="Pfam" id="PF07238">
    <property type="entry name" value="PilZ"/>
    <property type="match status" value="1"/>
</dbReference>
<accession>A0A7G9SCM1</accession>
<dbReference type="GO" id="GO:0035438">
    <property type="term" value="F:cyclic-di-GMP binding"/>
    <property type="evidence" value="ECO:0007669"/>
    <property type="project" value="InterPro"/>
</dbReference>
<dbReference type="InterPro" id="IPR009875">
    <property type="entry name" value="PilZ_domain"/>
</dbReference>
<dbReference type="RefSeq" id="WP_187542587.1">
    <property type="nucleotide sequence ID" value="NZ_CP060717.1"/>
</dbReference>
<feature type="region of interest" description="Disordered" evidence="1">
    <location>
        <begin position="272"/>
        <end position="306"/>
    </location>
</feature>
<sequence length="306" mass="33581">MNKFRSSLIPGREQAASANPLIRGKSTRGVESDNLTSIPIDRAEARTADHREGDRHRLSEELVKVDHNGRSSDAELINLSGGGAMVRVTFMPRLWDRVDLHLGNGSPIECAVRWVRGDRVGLEFAHETKIEGDAAKRDAVLLDVIQRTFASVEAIPAPPAPERASHETAESDEESRRGDRRHPLIWTGQLLYNHDMHPVRLRNISSSGALVECAHSFPEGVEIMLDLGAGVQLFATVSWCRGDQSGLAFTEAFDLSRLAEARAPEVTPQRWVRPASSTTPPTMARRGTVSGIARRSRSSARTSKAS</sequence>
<organism evidence="3 4">
    <name type="scientific">Sphingomonas rhizophila</name>
    <dbReference type="NCBI Taxonomy" id="2071607"/>
    <lineage>
        <taxon>Bacteria</taxon>
        <taxon>Pseudomonadati</taxon>
        <taxon>Pseudomonadota</taxon>
        <taxon>Alphaproteobacteria</taxon>
        <taxon>Sphingomonadales</taxon>
        <taxon>Sphingomonadaceae</taxon>
        <taxon>Sphingomonas</taxon>
    </lineage>
</organism>